<evidence type="ECO:0000256" key="1">
    <source>
        <dbReference type="ARBA" id="ARBA00022723"/>
    </source>
</evidence>
<comment type="caution">
    <text evidence="4">The sequence shown here is derived from an EMBL/GenBank/DDBJ whole genome shotgun (WGS) entry which is preliminary data.</text>
</comment>
<gene>
    <name evidence="4" type="ORF">HPS54_10230</name>
</gene>
<dbReference type="GO" id="GO:0016829">
    <property type="term" value="F:lyase activity"/>
    <property type="evidence" value="ECO:0007669"/>
    <property type="project" value="UniProtKB-KW"/>
</dbReference>
<keyword evidence="1" id="KW-0479">Metal-binding</keyword>
<keyword evidence="5" id="KW-1185">Reference proteome</keyword>
<keyword evidence="2" id="KW-0325">Glycoprotein</keyword>
<reference evidence="4 5" key="1">
    <citation type="submission" date="2020-05" db="EMBL/GenBank/DDBJ databases">
        <title>Distinct polysaccharide utilization as determinants for interspecies competition between intestinal Prevotella spp.</title>
        <authorList>
            <person name="Galvez E.J.C."/>
            <person name="Iljazovic A."/>
            <person name="Strowig T."/>
        </authorList>
    </citation>
    <scope>NUCLEOTIDE SEQUENCE [LARGE SCALE GENOMIC DNA]</scope>
    <source>
        <strain evidence="4 5">PCHR</strain>
    </source>
</reference>
<dbReference type="EMBL" id="JABKKJ010000020">
    <property type="protein sequence ID" value="NPE25889.1"/>
    <property type="molecule type" value="Genomic_DNA"/>
</dbReference>
<dbReference type="SUPFAM" id="SSF51126">
    <property type="entry name" value="Pectin lyase-like"/>
    <property type="match status" value="1"/>
</dbReference>
<dbReference type="PANTHER" id="PTHR42970">
    <property type="entry name" value="PECTATE LYASE C-RELATED"/>
    <property type="match status" value="1"/>
</dbReference>
<dbReference type="InterPro" id="IPR011050">
    <property type="entry name" value="Pectin_lyase_fold/virulence"/>
</dbReference>
<proteinExistence type="predicted"/>
<evidence type="ECO:0000313" key="5">
    <source>
        <dbReference type="Proteomes" id="UP000820977"/>
    </source>
</evidence>
<name>A0ABX2B2Z8_9BACT</name>
<feature type="signal peptide" evidence="3">
    <location>
        <begin position="1"/>
        <end position="22"/>
    </location>
</feature>
<dbReference type="Gene3D" id="2.160.20.10">
    <property type="entry name" value="Single-stranded right-handed beta-helix, Pectin lyase-like"/>
    <property type="match status" value="1"/>
</dbReference>
<evidence type="ECO:0000256" key="3">
    <source>
        <dbReference type="SAM" id="SignalP"/>
    </source>
</evidence>
<evidence type="ECO:0000256" key="2">
    <source>
        <dbReference type="ARBA" id="ARBA00023180"/>
    </source>
</evidence>
<organism evidence="4 5">
    <name type="scientific">Xylanibacter caecicola</name>
    <dbReference type="NCBI Taxonomy" id="2736294"/>
    <lineage>
        <taxon>Bacteria</taxon>
        <taxon>Pseudomonadati</taxon>
        <taxon>Bacteroidota</taxon>
        <taxon>Bacteroidia</taxon>
        <taxon>Bacteroidales</taxon>
        <taxon>Prevotellaceae</taxon>
        <taxon>Xylanibacter</taxon>
    </lineage>
</organism>
<dbReference type="RefSeq" id="WP_172345354.1">
    <property type="nucleotide sequence ID" value="NZ_CASYYZ010000019.1"/>
</dbReference>
<evidence type="ECO:0000313" key="4">
    <source>
        <dbReference type="EMBL" id="NPE25889.1"/>
    </source>
</evidence>
<sequence length="579" mass="64167">MNTKSLLFAALALATGTNAALAQYPQITDEAKAKYAAQNKEWTQHSDSAWAVAFPIVKKEAMEGRPYVPWASRPYDLKQAKIPAFPGAEGGGMYTFGGRGGKVLTVTNLNDDGPGSFRWACEQGGARIIVFNVSGVIMLKTPVILRAPYVTIAGQTAPGDGVCISGESFQVDTHDVIVRHMRFRRGNTNVWNREDSFGGNPVGNIMIDHCSCEWGLDENISFYRHMFDMHDGKPKRKVPTVNVTIQNTISAKALDTYNHAFGSTIGGENTTFMRNLWADNTGRNPSIGWGGVFNFVNNVIYNWVHRTADGGEYSTMSNFINNYYKPGPLTPKNSNVGWRIVKSESRSEKLFPYKQFGRVYATGNIVEGYDAITKDNWAGGIQTADKDGELGADELALMRSNEPFEMAPLTIIPSDKTFDYVLDNVGAMLPTRDIVDQRIVDEVRTGKAYYVKKLPKKNPYGDLWGLSPKSQAEDGTFKYRRLGKDSYKDGIITDPAQMGGWPEYKGKPYKDTDGDGMPDEWEIANGLNPNDPSDANKDCTGDGYTNIEKYINGISTKEKIDWTDLKNNHDTLKGKTSLM</sequence>
<dbReference type="InterPro" id="IPR052063">
    <property type="entry name" value="Polysaccharide_Lyase_1"/>
</dbReference>
<keyword evidence="4" id="KW-0456">Lyase</keyword>
<keyword evidence="3" id="KW-0732">Signal</keyword>
<dbReference type="Proteomes" id="UP000820977">
    <property type="component" value="Unassembled WGS sequence"/>
</dbReference>
<protein>
    <submittedName>
        <fullName evidence="4">Polysaccharide lyase</fullName>
    </submittedName>
</protein>
<accession>A0ABX2B2Z8</accession>
<dbReference type="PANTHER" id="PTHR42970:SF1">
    <property type="entry name" value="PECTATE LYASE C-RELATED"/>
    <property type="match status" value="1"/>
</dbReference>
<dbReference type="InterPro" id="IPR012334">
    <property type="entry name" value="Pectin_lyas_fold"/>
</dbReference>
<feature type="chain" id="PRO_5047465652" evidence="3">
    <location>
        <begin position="23"/>
        <end position="579"/>
    </location>
</feature>